<dbReference type="InterPro" id="IPR043148">
    <property type="entry name" value="TagF_C"/>
</dbReference>
<dbReference type="EMBL" id="PNRE01000069">
    <property type="protein sequence ID" value="PMR68335.1"/>
    <property type="molecule type" value="Genomic_DNA"/>
</dbReference>
<name>A0A2N7TJG3_9GAMM</name>
<evidence type="ECO:0000313" key="2">
    <source>
        <dbReference type="Proteomes" id="UP000235346"/>
    </source>
</evidence>
<reference evidence="1 2" key="1">
    <citation type="submission" date="2018-01" db="EMBL/GenBank/DDBJ databases">
        <title>Halomonas endophytica sp. nov., isolated from storage liquid in the stems of Populus euphratica.</title>
        <authorList>
            <person name="Chen C."/>
        </authorList>
    </citation>
    <scope>NUCLEOTIDE SEQUENCE [LARGE SCALE GENOMIC DNA]</scope>
    <source>
        <strain evidence="1 2">DSM 26881</strain>
    </source>
</reference>
<evidence type="ECO:0008006" key="3">
    <source>
        <dbReference type="Google" id="ProtNLM"/>
    </source>
</evidence>
<comment type="caution">
    <text evidence="1">The sequence shown here is derived from an EMBL/GenBank/DDBJ whole genome shotgun (WGS) entry which is preliminary data.</text>
</comment>
<keyword evidence="2" id="KW-1185">Reference proteome</keyword>
<accession>A0A2N7TJG3</accession>
<proteinExistence type="predicted"/>
<gene>
    <name evidence="1" type="ORF">C1H66_15640</name>
</gene>
<protein>
    <recommendedName>
        <fullName evidence="3">CDP-glycerol--glycerophosphate glycerophosphotransferase</fullName>
    </recommendedName>
</protein>
<evidence type="ECO:0000313" key="1">
    <source>
        <dbReference type="EMBL" id="PMR68335.1"/>
    </source>
</evidence>
<dbReference type="SUPFAM" id="SSF53756">
    <property type="entry name" value="UDP-Glycosyltransferase/glycogen phosphorylase"/>
    <property type="match status" value="1"/>
</dbReference>
<dbReference type="Proteomes" id="UP000235346">
    <property type="component" value="Unassembled WGS sequence"/>
</dbReference>
<dbReference type="Gene3D" id="3.40.50.12580">
    <property type="match status" value="1"/>
</dbReference>
<dbReference type="AlphaFoldDB" id="A0A2N7TJG3"/>
<sequence length="311" mass="35776">MNFVYRASKNYKSVENQILDLIKAELPDHIHRDTLKALYEPRANEVSFDLFIRGTADVLMSHGVADKNYMLIGDGDGGKLVNRRKHLLVPGPWLKRRLLKNQKIALLDNQIHCVGWPRLDQLLRLQAERVENKDVDGIARKPRVLWAPTHDRARRGDDQLSTSSYPEFEKYIPLLESKYEIETALHPRNRKSKKPTVDKLLDADYVISDFGTMVYEAWALGKPVIFPSWLIGDRIIEYLPGSAEALIFKKKIGLHATCIEDVIEFIDQGAGLDEKVHQFLDDYLSPEYRGCSSRRVAELLLQFSQEEYVSE</sequence>
<organism evidence="1 2">
    <name type="scientific">Halomonas heilongjiangensis</name>
    <dbReference type="NCBI Taxonomy" id="1387883"/>
    <lineage>
        <taxon>Bacteria</taxon>
        <taxon>Pseudomonadati</taxon>
        <taxon>Pseudomonadota</taxon>
        <taxon>Gammaproteobacteria</taxon>
        <taxon>Oceanospirillales</taxon>
        <taxon>Halomonadaceae</taxon>
        <taxon>Halomonas</taxon>
    </lineage>
</organism>